<dbReference type="Proteomes" id="UP000294164">
    <property type="component" value="Unassembled WGS sequence"/>
</dbReference>
<dbReference type="InterPro" id="IPR031325">
    <property type="entry name" value="RHS_repeat"/>
</dbReference>
<dbReference type="InterPro" id="IPR056823">
    <property type="entry name" value="TEN-like_YD-shell"/>
</dbReference>
<accession>A0A4Q8M6N5</accession>
<dbReference type="RefSeq" id="WP_130534276.1">
    <property type="nucleotide sequence ID" value="NZ_SHMG01000004.1"/>
</dbReference>
<evidence type="ECO:0000313" key="4">
    <source>
        <dbReference type="Proteomes" id="UP000294164"/>
    </source>
</evidence>
<dbReference type="NCBIfam" id="TIGR03696">
    <property type="entry name" value="Rhs_assc_core"/>
    <property type="match status" value="1"/>
</dbReference>
<dbReference type="InterPro" id="IPR050708">
    <property type="entry name" value="T6SS_VgrG/RHS"/>
</dbReference>
<feature type="domain" description="Teneurin-like YD-shell" evidence="2">
    <location>
        <begin position="506"/>
        <end position="681"/>
    </location>
</feature>
<name>A0A4Q8M6N5_9GAMM</name>
<dbReference type="PANTHER" id="PTHR32305">
    <property type="match status" value="1"/>
</dbReference>
<proteinExistence type="predicted"/>
<evidence type="ECO:0000313" key="3">
    <source>
        <dbReference type="EMBL" id="TAA43489.1"/>
    </source>
</evidence>
<protein>
    <submittedName>
        <fullName evidence="3">RHS repeat protein</fullName>
    </submittedName>
</protein>
<dbReference type="Gene3D" id="2.180.10.10">
    <property type="entry name" value="RHS repeat-associated core"/>
    <property type="match status" value="3"/>
</dbReference>
<dbReference type="NCBIfam" id="TIGR01643">
    <property type="entry name" value="YD_repeat_2x"/>
    <property type="match status" value="8"/>
</dbReference>
<evidence type="ECO:0000259" key="2">
    <source>
        <dbReference type="Pfam" id="PF25023"/>
    </source>
</evidence>
<comment type="caution">
    <text evidence="3">The sequence shown here is derived from an EMBL/GenBank/DDBJ whole genome shotgun (WGS) entry which is preliminary data.</text>
</comment>
<evidence type="ECO:0000256" key="1">
    <source>
        <dbReference type="ARBA" id="ARBA00022737"/>
    </source>
</evidence>
<keyword evidence="1" id="KW-0677">Repeat</keyword>
<dbReference type="InterPro" id="IPR006530">
    <property type="entry name" value="YD"/>
</dbReference>
<dbReference type="OrthoDB" id="9816400at2"/>
<dbReference type="EMBL" id="SHMG01000004">
    <property type="protein sequence ID" value="TAA43489.1"/>
    <property type="molecule type" value="Genomic_DNA"/>
</dbReference>
<dbReference type="Pfam" id="PF25023">
    <property type="entry name" value="TEN_YD-shell"/>
    <property type="match status" value="2"/>
</dbReference>
<reference evidence="3 4" key="1">
    <citation type="submission" date="2019-02" db="EMBL/GenBank/DDBJ databases">
        <title>WGS of Pseudoxanthomonas species novum from clinical isolates.</title>
        <authorList>
            <person name="Bernier A.-M."/>
            <person name="Bernard K."/>
            <person name="Vachon A."/>
        </authorList>
    </citation>
    <scope>NUCLEOTIDE SEQUENCE [LARGE SCALE GENOMIC DNA]</scope>
    <source>
        <strain evidence="3 4">NML130969</strain>
    </source>
</reference>
<organism evidence="3 4">
    <name type="scientific">Pseudoxanthomonas winnipegensis</name>
    <dbReference type="NCBI Taxonomy" id="2480810"/>
    <lineage>
        <taxon>Bacteria</taxon>
        <taxon>Pseudomonadati</taxon>
        <taxon>Pseudomonadota</taxon>
        <taxon>Gammaproteobacteria</taxon>
        <taxon>Lysobacterales</taxon>
        <taxon>Lysobacteraceae</taxon>
        <taxon>Pseudoxanthomonas</taxon>
    </lineage>
</organism>
<dbReference type="AlphaFoldDB" id="A0A4Q8M6N5"/>
<dbReference type="PANTHER" id="PTHR32305:SF15">
    <property type="entry name" value="PROTEIN RHSA-RELATED"/>
    <property type="match status" value="1"/>
</dbReference>
<gene>
    <name evidence="3" type="ORF">EA655_09485</name>
</gene>
<sequence>MVFVFLSSGGVVPFVKSADGSWISQQSDVVGYELVERFNSDGSFSGWRLRAGSEADFFDSKGHIAAIERNGILQVSIGRNPMGEPTSLVSPNGRSAVIHYSGYMKVDRIERPDGGVIVYGYDASNRLISVSVDGATTSYSYEDNASTTNIELTEKLDETGALQSSFSYDDTGRAITTQSTSGLNRYALNYDDTGDHVTVTTPLGSARDFYFDVYNNGRRLTKATATCSGCISSETTYGYGENGLLSAVTRNGSTTTYERDSKGRVISKTEGTGTSQARLTETSWNDAVSLPASISYRTGGGALINNRIFEYNDRGQPVKVTQSDSSGSSRVVATAYCEAGDLSAGTCPLLGLVKSVSGPRTDTNDATTFTYRMLDDASCVSAPTTCLYRKGDLWKVTDALGHVTETLSYDGAGRPLSVKDPNGVITDYEYHPRGWLTATKVRGADSSTESDDRITRIDYWPTGLVKRVTQPDGAFTAYTYDAAHRLTDVSDNAGNTIHYALDNAGNRIAEDTKDANGNLKRTLSRVYNQLGQLATQADAVGNPTDYGYDANGNTTSATDALSRVTQSEYDSLNRLKRTLQDVGGIAAETKFAYDALDNLTEVTDPKGLKTTYTYNGLGDLTKQVSPDTGTTLFTYDSAGNRITQKDARSKTTTYSYDALNRLTGIAYANTSFNVTYTYDANQSVCTAAESFPVGRLTKMQDGSGTTQYCYNRFGDLTRKVQTVNGVALTLRYTYAPGGQLTAMTYPDGAVVDYVRDSQGRITEVGVKPNGGVRQVLLTGASYHPFGPAAGWTYGNGRQMTRTLDLDYRQAAIHDASTGGLSVGFNYDEVGNLVELTQPGSTLPQVGFGYDALGRLTQSKDGPTGTVIDGYGYDKTGNRTSLTTAAGTSTYSYPTTSHRLTNVGGIARTYDAAGNTTGINGTAKQFVYDDTGRMSSVKAGGTTTRNYKYNGKGERVRSYLSTANTYTLYDEAGHWIGDYGANGTPVQQAIWMDDLPVGLRTAAAGAVSYIEPDHLGSPRVVIDPVGNTAIWKWDIKGEAFGATAPEQDPDGNGTAFNLDMRFPGQQYDSATGLAYNYFRDYESVTGRYVHSDPIGLYGGLSTYGYAGHSPLLSLDRLGLQITFPVPVESPIFLPRPTPTPVDPVLMPMSPPSDIPYVTYEDPSTGTREQCPGPCEGLLRQLREHERKLREYRSDPMKYDNKGFLRNAPPNIKENIIDGRIRNLENQINNFRKQYMDCLAKNGGTIA</sequence>
<feature type="domain" description="Teneurin-like YD-shell" evidence="2">
    <location>
        <begin position="820"/>
        <end position="1091"/>
    </location>
</feature>
<dbReference type="Pfam" id="PF05593">
    <property type="entry name" value="RHS_repeat"/>
    <property type="match status" value="2"/>
</dbReference>
<dbReference type="InterPro" id="IPR022385">
    <property type="entry name" value="Rhs_assc_core"/>
</dbReference>